<dbReference type="PIRSF" id="PIRSF005902">
    <property type="entry name" value="DNase_TatD"/>
    <property type="match status" value="1"/>
</dbReference>
<dbReference type="EMBL" id="MDTQ01000001">
    <property type="protein sequence ID" value="ODC02583.1"/>
    <property type="molecule type" value="Genomic_DNA"/>
</dbReference>
<dbReference type="InterPro" id="IPR001130">
    <property type="entry name" value="TatD-like"/>
</dbReference>
<feature type="binding site" evidence="1">
    <location>
        <position position="193"/>
    </location>
    <ligand>
        <name>a divalent metal cation</name>
        <dbReference type="ChEBI" id="CHEBI:60240"/>
        <label>1</label>
    </ligand>
</feature>
<evidence type="ECO:0000313" key="2">
    <source>
        <dbReference type="EMBL" id="ODC02583.1"/>
    </source>
</evidence>
<accession>A0A1E2V6P0</accession>
<evidence type="ECO:0000313" key="3">
    <source>
        <dbReference type="Proteomes" id="UP000094291"/>
    </source>
</evidence>
<feature type="binding site" evidence="1">
    <location>
        <position position="121"/>
    </location>
    <ligand>
        <name>a divalent metal cation</name>
        <dbReference type="ChEBI" id="CHEBI:60240"/>
        <label>2</label>
    </ligand>
</feature>
<dbReference type="InterPro" id="IPR032466">
    <property type="entry name" value="Metal_Hydrolase"/>
</dbReference>
<evidence type="ECO:0000256" key="1">
    <source>
        <dbReference type="PIRSR" id="PIRSR005902-1"/>
    </source>
</evidence>
<sequence>MDFHCHLDLYPNALQVYAEALGSVEFVWLVTTSPRAFSATSKVLPATESIFISPGLHPEVADKKVNELDVLLAQIESCPGVGEIGLDGSPRYRQYRDLQRHIFQSVLKQCVALGGRVLSIHSRAAARETLDYLETYPGFGTAVLHWFTDSTSQLLRAKELGCWFSIGPAMLHSANGKKLAGLMPMDRVVPESDGPFAKVQGSPVMPWEAITVSIKLAEIWGITLESSARILRTNGLRLAGLLKPTAGVE</sequence>
<dbReference type="GO" id="GO:0046872">
    <property type="term" value="F:metal ion binding"/>
    <property type="evidence" value="ECO:0007669"/>
    <property type="project" value="UniProtKB-KW"/>
</dbReference>
<dbReference type="Proteomes" id="UP000094291">
    <property type="component" value="Unassembled WGS sequence"/>
</dbReference>
<keyword evidence="3" id="KW-1185">Reference proteome</keyword>
<feature type="binding site" evidence="1">
    <location>
        <position position="6"/>
    </location>
    <ligand>
        <name>a divalent metal cation</name>
        <dbReference type="ChEBI" id="CHEBI:60240"/>
        <label>1</label>
    </ligand>
</feature>
<dbReference type="GO" id="GO:0016788">
    <property type="term" value="F:hydrolase activity, acting on ester bonds"/>
    <property type="evidence" value="ECO:0007669"/>
    <property type="project" value="InterPro"/>
</dbReference>
<reference evidence="2 3" key="1">
    <citation type="submission" date="2016-08" db="EMBL/GenBank/DDBJ databases">
        <authorList>
            <person name="Seilhamer J.J."/>
        </authorList>
    </citation>
    <scope>NUCLEOTIDE SEQUENCE [LARGE SCALE GENOMIC DNA]</scope>
    <source>
        <strain evidence="2 3">PH27A</strain>
    </source>
</reference>
<protein>
    <submittedName>
        <fullName evidence="2">Hydrolase TatD</fullName>
    </submittedName>
</protein>
<keyword evidence="1" id="KW-0479">Metal-binding</keyword>
<dbReference type="RefSeq" id="WP_068996968.1">
    <property type="nucleotide sequence ID" value="NZ_MDTQ01000001.1"/>
</dbReference>
<feature type="binding site" evidence="1">
    <location>
        <position position="145"/>
    </location>
    <ligand>
        <name>a divalent metal cation</name>
        <dbReference type="ChEBI" id="CHEBI:60240"/>
        <label>2</label>
    </ligand>
</feature>
<keyword evidence="2" id="KW-0378">Hydrolase</keyword>
<name>A0A1E2V6P0_9GAMM</name>
<dbReference type="OrthoDB" id="9810005at2"/>
<dbReference type="STRING" id="197479.BFW38_02490"/>
<organism evidence="2 3">
    <name type="scientific">Terasakiispira papahanaumokuakeensis</name>
    <dbReference type="NCBI Taxonomy" id="197479"/>
    <lineage>
        <taxon>Bacteria</taxon>
        <taxon>Pseudomonadati</taxon>
        <taxon>Pseudomonadota</taxon>
        <taxon>Gammaproteobacteria</taxon>
        <taxon>Oceanospirillales</taxon>
        <taxon>Terasakiispira</taxon>
    </lineage>
</organism>
<dbReference type="AlphaFoldDB" id="A0A1E2V6P0"/>
<feature type="binding site" evidence="1">
    <location>
        <position position="83"/>
    </location>
    <ligand>
        <name>a divalent metal cation</name>
        <dbReference type="ChEBI" id="CHEBI:60240"/>
        <label>1</label>
    </ligand>
</feature>
<feature type="binding site" evidence="1">
    <location>
        <position position="4"/>
    </location>
    <ligand>
        <name>a divalent metal cation</name>
        <dbReference type="ChEBI" id="CHEBI:60240"/>
        <label>1</label>
    </ligand>
</feature>
<dbReference type="InterPro" id="IPR049677">
    <property type="entry name" value="QatD"/>
</dbReference>
<dbReference type="SUPFAM" id="SSF51556">
    <property type="entry name" value="Metallo-dependent hydrolases"/>
    <property type="match status" value="1"/>
</dbReference>
<dbReference type="Gene3D" id="3.20.20.140">
    <property type="entry name" value="Metal-dependent hydrolases"/>
    <property type="match status" value="1"/>
</dbReference>
<dbReference type="Pfam" id="PF01026">
    <property type="entry name" value="TatD_DNase"/>
    <property type="match status" value="1"/>
</dbReference>
<proteinExistence type="predicted"/>
<dbReference type="PANTHER" id="PTHR46124">
    <property type="entry name" value="D-AMINOACYL-TRNA DEACYLASE"/>
    <property type="match status" value="1"/>
</dbReference>
<comment type="caution">
    <text evidence="2">The sequence shown here is derived from an EMBL/GenBank/DDBJ whole genome shotgun (WGS) entry which is preliminary data.</text>
</comment>
<dbReference type="NCBIfam" id="NF041926">
    <property type="entry name" value="QatD"/>
    <property type="match status" value="1"/>
</dbReference>
<gene>
    <name evidence="2" type="ORF">BFW38_02490</name>
</gene>
<dbReference type="PANTHER" id="PTHR46124:SF2">
    <property type="entry name" value="D-AMINOACYL-TRNA DEACYLASE"/>
    <property type="match status" value="1"/>
</dbReference>